<dbReference type="Proteomes" id="UP001157910">
    <property type="component" value="Unassembled WGS sequence"/>
</dbReference>
<dbReference type="EMBL" id="FXUI01000002">
    <property type="protein sequence ID" value="SMP58531.1"/>
    <property type="molecule type" value="Genomic_DNA"/>
</dbReference>
<keyword evidence="1" id="KW-0472">Membrane</keyword>
<dbReference type="RefSeq" id="WP_283405461.1">
    <property type="nucleotide sequence ID" value="NZ_FXUI01000002.1"/>
</dbReference>
<protein>
    <submittedName>
        <fullName evidence="2">Uncharacterized protein</fullName>
    </submittedName>
</protein>
<organism evidence="2 3">
    <name type="scientific">Novosphingobium panipatense</name>
    <dbReference type="NCBI Taxonomy" id="428991"/>
    <lineage>
        <taxon>Bacteria</taxon>
        <taxon>Pseudomonadati</taxon>
        <taxon>Pseudomonadota</taxon>
        <taxon>Alphaproteobacteria</taxon>
        <taxon>Sphingomonadales</taxon>
        <taxon>Sphingomonadaceae</taxon>
        <taxon>Novosphingobium</taxon>
    </lineage>
</organism>
<name>A0ABY1Q3T3_9SPHN</name>
<comment type="caution">
    <text evidence="2">The sequence shown here is derived from an EMBL/GenBank/DDBJ whole genome shotgun (WGS) entry which is preliminary data.</text>
</comment>
<sequence length="58" mass="6516">MEMLSDPKLSTSERLQILKALKDLEEPFWGVVRTLSGALAFAIVWIGAEVAGWIKRRS</sequence>
<keyword evidence="1" id="KW-0812">Transmembrane</keyword>
<keyword evidence="1" id="KW-1133">Transmembrane helix</keyword>
<evidence type="ECO:0000313" key="2">
    <source>
        <dbReference type="EMBL" id="SMP58531.1"/>
    </source>
</evidence>
<reference evidence="2 3" key="1">
    <citation type="submission" date="2017-05" db="EMBL/GenBank/DDBJ databases">
        <authorList>
            <person name="Varghese N."/>
            <person name="Submissions S."/>
        </authorList>
    </citation>
    <scope>NUCLEOTIDE SEQUENCE [LARGE SCALE GENOMIC DNA]</scope>
    <source>
        <strain evidence="2 3">SM16</strain>
    </source>
</reference>
<feature type="transmembrane region" description="Helical" evidence="1">
    <location>
        <begin position="28"/>
        <end position="48"/>
    </location>
</feature>
<proteinExistence type="predicted"/>
<gene>
    <name evidence="2" type="ORF">SAMN06296065_102491</name>
</gene>
<accession>A0ABY1Q3T3</accession>
<evidence type="ECO:0000313" key="3">
    <source>
        <dbReference type="Proteomes" id="UP001157910"/>
    </source>
</evidence>
<keyword evidence="3" id="KW-1185">Reference proteome</keyword>
<evidence type="ECO:0000256" key="1">
    <source>
        <dbReference type="SAM" id="Phobius"/>
    </source>
</evidence>